<evidence type="ECO:0000313" key="4">
    <source>
        <dbReference type="Proteomes" id="UP000319829"/>
    </source>
</evidence>
<sequence length="599" mass="67116">MAELPIGPMPSRPAPDSGVLPESDTMGPFMQTPHAKPPGSWILGSILLVAFTGCAYYNTFYLAKRYYREAQRAQERSVNDLPSPDAAQKYDATVRQCSKILVDYPKSKWVDDALYYMGAAMYGRGDYAGAIKKCGELRASQPKSPFVPDSKLIEALSLYRRKEYVEAETLFREVEVQYPSFKRKWELYYYGAECEVGLKKYPEALVWYDRAVKSASKKRERADALRHTGDALYASGKYESAQLMYAECLNAEEDGGRRLDLVMKRGDALEELRRYDDALAFYERWKPFAVNEKRDGELAIRMYGCMALLGRVNEALNGYRGLVAQVPHTPVAYEAQFRLGYVYESQLGDFESAGREYDKLKAEPGASEFQTEASRRSGSLATIKKYRQTLLSDSTQARARAAFLIAELYYFQIQKVDSALTQYAAVERGFPKSPYAPKAAFARLWIHTHDQGDTAAAAALTDSIAAMYRKTRYAESALYLWKRWSGKTDARTALLDSMLAHPDTSLARERMEELLPTGSASQDSLKAPPLPLPGLTPAEEARRDSLADYTRALYKAQREGKAPPGPSPLPRPADADTSRAKPRPQRADTTSTPLIGPSR</sequence>
<dbReference type="Proteomes" id="UP000319829">
    <property type="component" value="Unassembled WGS sequence"/>
</dbReference>
<accession>A0A538SY74</accession>
<name>A0A538SY74_UNCEI</name>
<organism evidence="3 4">
    <name type="scientific">Eiseniibacteriota bacterium</name>
    <dbReference type="NCBI Taxonomy" id="2212470"/>
    <lineage>
        <taxon>Bacteria</taxon>
        <taxon>Candidatus Eiseniibacteriota</taxon>
    </lineage>
</organism>
<dbReference type="Gene3D" id="1.25.40.10">
    <property type="entry name" value="Tetratricopeptide repeat domain"/>
    <property type="match status" value="4"/>
</dbReference>
<dbReference type="AlphaFoldDB" id="A0A538SY74"/>
<gene>
    <name evidence="3" type="ORF">E6K74_00565</name>
</gene>
<keyword evidence="2" id="KW-0812">Transmembrane</keyword>
<feature type="region of interest" description="Disordered" evidence="1">
    <location>
        <begin position="1"/>
        <end position="31"/>
    </location>
</feature>
<protein>
    <submittedName>
        <fullName evidence="3">Tetratricopeptide repeat protein</fullName>
    </submittedName>
</protein>
<comment type="caution">
    <text evidence="3">The sequence shown here is derived from an EMBL/GenBank/DDBJ whole genome shotgun (WGS) entry which is preliminary data.</text>
</comment>
<dbReference type="SUPFAM" id="SSF48452">
    <property type="entry name" value="TPR-like"/>
    <property type="match status" value="2"/>
</dbReference>
<dbReference type="SMART" id="SM00028">
    <property type="entry name" value="TPR"/>
    <property type="match status" value="4"/>
</dbReference>
<feature type="transmembrane region" description="Helical" evidence="2">
    <location>
        <begin position="41"/>
        <end position="63"/>
    </location>
</feature>
<feature type="region of interest" description="Disordered" evidence="1">
    <location>
        <begin position="518"/>
        <end position="599"/>
    </location>
</feature>
<evidence type="ECO:0000313" key="3">
    <source>
        <dbReference type="EMBL" id="TMQ56204.1"/>
    </source>
</evidence>
<dbReference type="EMBL" id="VBOU01000003">
    <property type="protein sequence ID" value="TMQ56204.1"/>
    <property type="molecule type" value="Genomic_DNA"/>
</dbReference>
<dbReference type="Pfam" id="PF13432">
    <property type="entry name" value="TPR_16"/>
    <property type="match status" value="3"/>
</dbReference>
<dbReference type="InterPro" id="IPR011990">
    <property type="entry name" value="TPR-like_helical_dom_sf"/>
</dbReference>
<keyword evidence="2" id="KW-1133">Transmembrane helix</keyword>
<keyword evidence="2" id="KW-0472">Membrane</keyword>
<reference evidence="3 4" key="1">
    <citation type="journal article" date="2019" name="Nat. Microbiol.">
        <title>Mediterranean grassland soil C-N compound turnover is dependent on rainfall and depth, and is mediated by genomically divergent microorganisms.</title>
        <authorList>
            <person name="Diamond S."/>
            <person name="Andeer P.F."/>
            <person name="Li Z."/>
            <person name="Crits-Christoph A."/>
            <person name="Burstein D."/>
            <person name="Anantharaman K."/>
            <person name="Lane K.R."/>
            <person name="Thomas B.C."/>
            <person name="Pan C."/>
            <person name="Northen T.R."/>
            <person name="Banfield J.F."/>
        </authorList>
    </citation>
    <scope>NUCLEOTIDE SEQUENCE [LARGE SCALE GENOMIC DNA]</scope>
    <source>
        <strain evidence="3">WS_4</strain>
    </source>
</reference>
<evidence type="ECO:0000256" key="2">
    <source>
        <dbReference type="SAM" id="Phobius"/>
    </source>
</evidence>
<proteinExistence type="predicted"/>
<dbReference type="InterPro" id="IPR019734">
    <property type="entry name" value="TPR_rpt"/>
</dbReference>
<evidence type="ECO:0000256" key="1">
    <source>
        <dbReference type="SAM" id="MobiDB-lite"/>
    </source>
</evidence>